<dbReference type="OrthoDB" id="6242at2157"/>
<evidence type="ECO:0000313" key="6">
    <source>
        <dbReference type="Proteomes" id="UP000326207"/>
    </source>
</evidence>
<dbReference type="Proteomes" id="UP000326302">
    <property type="component" value="Unassembled WGS sequence"/>
</dbReference>
<name>A0A5N5U3A6_9EURY</name>
<proteinExistence type="predicted"/>
<evidence type="ECO:0000256" key="1">
    <source>
        <dbReference type="ARBA" id="ARBA00022723"/>
    </source>
</evidence>
<sequence>MRQLRFHDPDGDVRLGELDGDEVTAFPKQASRLDSTATFSREEVETLPPCEPSKIVCVGRNYADHAEEMGSDVPDRPLFFLKPPNAVASDGDDLTLPSGKQRLDYEAEIAVVIGERATNLDESEAMAHIAGFTCMNDVSNRDDQQKEQNWVRGKAFDDSAPLGPVLATPDEVPADARIQCRVNGETRQDATREHFIFSVPELLADITSYVTLEPGDVLSTGTPEGVGPLADGDTVEIRLEGVGTLTNTVTIP</sequence>
<keyword evidence="3" id="KW-0413">Isomerase</keyword>
<dbReference type="InterPro" id="IPR036663">
    <property type="entry name" value="Fumarylacetoacetase_C_sf"/>
</dbReference>
<evidence type="ECO:0000313" key="7">
    <source>
        <dbReference type="Proteomes" id="UP000326302"/>
    </source>
</evidence>
<dbReference type="EMBL" id="QMDY01000006">
    <property type="protein sequence ID" value="KAB7516577.1"/>
    <property type="molecule type" value="Genomic_DNA"/>
</dbReference>
<dbReference type="PANTHER" id="PTHR11820">
    <property type="entry name" value="ACYLPYRUVASE"/>
    <property type="match status" value="1"/>
</dbReference>
<dbReference type="GO" id="GO:0016853">
    <property type="term" value="F:isomerase activity"/>
    <property type="evidence" value="ECO:0007669"/>
    <property type="project" value="UniProtKB-KW"/>
</dbReference>
<protein>
    <submittedName>
        <fullName evidence="3">2-hydroxyhepta-2,4-diene-1,7-dioate isomerase</fullName>
    </submittedName>
</protein>
<feature type="domain" description="Fumarylacetoacetase-like C-terminal" evidence="2">
    <location>
        <begin position="54"/>
        <end position="249"/>
    </location>
</feature>
<dbReference type="Proteomes" id="UP000326865">
    <property type="component" value="Unassembled WGS sequence"/>
</dbReference>
<dbReference type="Gene3D" id="3.90.850.10">
    <property type="entry name" value="Fumarylacetoacetase-like, C-terminal domain"/>
    <property type="match status" value="1"/>
</dbReference>
<keyword evidence="1" id="KW-0479">Metal-binding</keyword>
<dbReference type="RefSeq" id="WP_152120931.1">
    <property type="nucleotide sequence ID" value="NZ_QJOW01000007.1"/>
</dbReference>
<evidence type="ECO:0000313" key="5">
    <source>
        <dbReference type="EMBL" id="KAB7516577.1"/>
    </source>
</evidence>
<dbReference type="EMBL" id="QKKZ01000005">
    <property type="protein sequence ID" value="KAB7513056.1"/>
    <property type="molecule type" value="Genomic_DNA"/>
</dbReference>
<comment type="caution">
    <text evidence="3">The sequence shown here is derived from an EMBL/GenBank/DDBJ whole genome shotgun (WGS) entry which is preliminary data.</text>
</comment>
<keyword evidence="8" id="KW-1185">Reference proteome</keyword>
<dbReference type="InterPro" id="IPR011234">
    <property type="entry name" value="Fumarylacetoacetase-like_C"/>
</dbReference>
<dbReference type="Proteomes" id="UP000326207">
    <property type="component" value="Unassembled WGS sequence"/>
</dbReference>
<dbReference type="GO" id="GO:0046872">
    <property type="term" value="F:metal ion binding"/>
    <property type="evidence" value="ECO:0007669"/>
    <property type="project" value="UniProtKB-KW"/>
</dbReference>
<dbReference type="GO" id="GO:0018773">
    <property type="term" value="F:acetylpyruvate hydrolase activity"/>
    <property type="evidence" value="ECO:0007669"/>
    <property type="project" value="TreeGrafter"/>
</dbReference>
<accession>A0A5N5U3A6</accession>
<accession>A0A5N5UDB4</accession>
<reference evidence="6 7" key="1">
    <citation type="submission" date="2019-10" db="EMBL/GenBank/DDBJ databases">
        <title>Unraveling microbial dark matter from salterns through culturing: the case of the genus Halosegnis.</title>
        <authorList>
            <person name="Duran-Viseras A."/>
            <person name="Andrei A.-S."/>
            <person name="Vera-Gargallo B."/>
            <person name="Ghai R."/>
            <person name="Sanchez-Porro C."/>
            <person name="Ventosa A."/>
        </authorList>
    </citation>
    <scope>NUCLEOTIDE SEQUENCE [LARGE SCALE GENOMIC DNA]</scope>
    <source>
        <strain evidence="4 7">F17-44</strain>
        <strain evidence="3 8">F18-79</strain>
        <strain evidence="5 6">F19-13</strain>
    </source>
</reference>
<accession>A0A5N5U3N1</accession>
<dbReference type="AlphaFoldDB" id="A0A5N5U3A6"/>
<evidence type="ECO:0000313" key="4">
    <source>
        <dbReference type="EMBL" id="KAB7513087.1"/>
    </source>
</evidence>
<evidence type="ECO:0000259" key="2">
    <source>
        <dbReference type="Pfam" id="PF01557"/>
    </source>
</evidence>
<evidence type="ECO:0000313" key="3">
    <source>
        <dbReference type="EMBL" id="KAB7513056.1"/>
    </source>
</evidence>
<dbReference type="PANTHER" id="PTHR11820:SF7">
    <property type="entry name" value="ACYLPYRUVASE FAHD1, MITOCHONDRIAL"/>
    <property type="match status" value="1"/>
</dbReference>
<dbReference type="FunFam" id="3.90.850.10:FF:000002">
    <property type="entry name" value="2-hydroxyhepta-2,4-diene-1,7-dioate isomerase"/>
    <property type="match status" value="1"/>
</dbReference>
<dbReference type="Pfam" id="PF01557">
    <property type="entry name" value="FAA_hydrolase"/>
    <property type="match status" value="1"/>
</dbReference>
<dbReference type="GO" id="GO:0019752">
    <property type="term" value="P:carboxylic acid metabolic process"/>
    <property type="evidence" value="ECO:0007669"/>
    <property type="project" value="UniProtKB-ARBA"/>
</dbReference>
<dbReference type="SUPFAM" id="SSF56529">
    <property type="entry name" value="FAH"/>
    <property type="match status" value="1"/>
</dbReference>
<dbReference type="EMBL" id="QJOW01000007">
    <property type="protein sequence ID" value="KAB7513087.1"/>
    <property type="molecule type" value="Genomic_DNA"/>
</dbReference>
<gene>
    <name evidence="3" type="ORF">DM867_11145</name>
    <name evidence="4" type="ORF">DMP03_12755</name>
    <name evidence="5" type="ORF">DP108_10640</name>
</gene>
<evidence type="ECO:0000313" key="8">
    <source>
        <dbReference type="Proteomes" id="UP000326865"/>
    </source>
</evidence>
<organism evidence="3 8">
    <name type="scientific">Halosegnis rubeus</name>
    <dbReference type="NCBI Taxonomy" id="2212850"/>
    <lineage>
        <taxon>Archaea</taxon>
        <taxon>Methanobacteriati</taxon>
        <taxon>Methanobacteriota</taxon>
        <taxon>Stenosarchaea group</taxon>
        <taxon>Halobacteria</taxon>
        <taxon>Halobacteriales</taxon>
        <taxon>Natronomonadaceae</taxon>
        <taxon>Halosegnis</taxon>
    </lineage>
</organism>